<evidence type="ECO:0000313" key="4">
    <source>
        <dbReference type="Proteomes" id="UP000824132"/>
    </source>
</evidence>
<sequence length="486" mass="50828">MNCQKCGAELADDAKFCPQCGARVDGKTECPGCGREIAENSVYCTYCGKRIDGKKVCKKCGEVYDGVFCPQCGEPASAGVRRDAPRAAVQAGAAPASMNVSASGDAAVAAEERKAAARMRANRVMSVIKQSLLYGALFVLFICSFFVTFSMTATVGGESESIGVNSTSFYFLIDIFDEVKDTLAAMGTFGEDYYAEMEISLYLAAGLSAASAAAIILICLGYFIAGTIAYVRAMTAKREIAMSKYVITPAVLSLVLMIFLKGLFNFFTDEAGVEQKLTLGAGPVANIVLVSVMLAGAAVLHIVIGGRSEKQNALGYALQASGTLLAFLAIVLLPLSVIVGEEGRTSVGLSAPAMFFGFLGSVGLISDETQIAAVRDALIDSAVVFALYVAVFVLAAVAMVAFAKGIVNKSGSCRTAACVFSGVALGVSVAYLAMSIVLCNDSETAQVGASPICALIFTVFALVMSIVNICLLRKKREEPVPGEYTE</sequence>
<evidence type="ECO:0000259" key="2">
    <source>
        <dbReference type="Pfam" id="PF12773"/>
    </source>
</evidence>
<keyword evidence="1" id="KW-0472">Membrane</keyword>
<dbReference type="Pfam" id="PF12773">
    <property type="entry name" value="DZR"/>
    <property type="match status" value="1"/>
</dbReference>
<dbReference type="EMBL" id="DXCL01000026">
    <property type="protein sequence ID" value="HIZ03476.1"/>
    <property type="molecule type" value="Genomic_DNA"/>
</dbReference>
<proteinExistence type="predicted"/>
<feature type="transmembrane region" description="Helical" evidence="1">
    <location>
        <begin position="449"/>
        <end position="471"/>
    </location>
</feature>
<feature type="transmembrane region" description="Helical" evidence="1">
    <location>
        <begin position="415"/>
        <end position="437"/>
    </location>
</feature>
<keyword evidence="1" id="KW-0812">Transmembrane</keyword>
<evidence type="ECO:0000256" key="1">
    <source>
        <dbReference type="SAM" id="Phobius"/>
    </source>
</evidence>
<organism evidence="3 4">
    <name type="scientific">Candidatus Borkfalkia avistercoris</name>
    <dbReference type="NCBI Taxonomy" id="2838504"/>
    <lineage>
        <taxon>Bacteria</taxon>
        <taxon>Bacillati</taxon>
        <taxon>Bacillota</taxon>
        <taxon>Clostridia</taxon>
        <taxon>Christensenellales</taxon>
        <taxon>Christensenellaceae</taxon>
        <taxon>Candidatus Borkfalkia</taxon>
    </lineage>
</organism>
<feature type="transmembrane region" description="Helical" evidence="1">
    <location>
        <begin position="199"/>
        <end position="224"/>
    </location>
</feature>
<accession>A0A9D2CZ25</accession>
<feature type="transmembrane region" description="Helical" evidence="1">
    <location>
        <begin position="132"/>
        <end position="151"/>
    </location>
</feature>
<gene>
    <name evidence="3" type="ORF">H9727_04245</name>
</gene>
<feature type="domain" description="DZANK-type" evidence="2">
    <location>
        <begin position="3"/>
        <end position="48"/>
    </location>
</feature>
<evidence type="ECO:0000313" key="3">
    <source>
        <dbReference type="EMBL" id="HIZ03476.1"/>
    </source>
</evidence>
<feature type="transmembrane region" description="Helical" evidence="1">
    <location>
        <begin position="382"/>
        <end position="403"/>
    </location>
</feature>
<feature type="transmembrane region" description="Helical" evidence="1">
    <location>
        <begin position="316"/>
        <end position="339"/>
    </location>
</feature>
<keyword evidence="1" id="KW-1133">Transmembrane helix</keyword>
<dbReference type="InterPro" id="IPR025874">
    <property type="entry name" value="DZR"/>
</dbReference>
<comment type="caution">
    <text evidence="3">The sequence shown here is derived from an EMBL/GenBank/DDBJ whole genome shotgun (WGS) entry which is preliminary data.</text>
</comment>
<feature type="transmembrane region" description="Helical" evidence="1">
    <location>
        <begin position="245"/>
        <end position="264"/>
    </location>
</feature>
<reference evidence="3" key="1">
    <citation type="journal article" date="2021" name="PeerJ">
        <title>Extensive microbial diversity within the chicken gut microbiome revealed by metagenomics and culture.</title>
        <authorList>
            <person name="Gilroy R."/>
            <person name="Ravi A."/>
            <person name="Getino M."/>
            <person name="Pursley I."/>
            <person name="Horton D.L."/>
            <person name="Alikhan N.F."/>
            <person name="Baker D."/>
            <person name="Gharbi K."/>
            <person name="Hall N."/>
            <person name="Watson M."/>
            <person name="Adriaenssens E.M."/>
            <person name="Foster-Nyarko E."/>
            <person name="Jarju S."/>
            <person name="Secka A."/>
            <person name="Antonio M."/>
            <person name="Oren A."/>
            <person name="Chaudhuri R.R."/>
            <person name="La Ragione R."/>
            <person name="Hildebrand F."/>
            <person name="Pallen M.J."/>
        </authorList>
    </citation>
    <scope>NUCLEOTIDE SEQUENCE</scope>
    <source>
        <strain evidence="3">CHK187-5294</strain>
    </source>
</reference>
<protein>
    <submittedName>
        <fullName evidence="3">Zinc-ribbon domain-containing protein</fullName>
    </submittedName>
</protein>
<dbReference type="AlphaFoldDB" id="A0A9D2CZ25"/>
<feature type="transmembrane region" description="Helical" evidence="1">
    <location>
        <begin position="284"/>
        <end position="304"/>
    </location>
</feature>
<name>A0A9D2CZ25_9FIRM</name>
<dbReference type="Proteomes" id="UP000824132">
    <property type="component" value="Unassembled WGS sequence"/>
</dbReference>
<reference evidence="3" key="2">
    <citation type="submission" date="2021-04" db="EMBL/GenBank/DDBJ databases">
        <authorList>
            <person name="Gilroy R."/>
        </authorList>
    </citation>
    <scope>NUCLEOTIDE SEQUENCE</scope>
    <source>
        <strain evidence="3">CHK187-5294</strain>
    </source>
</reference>